<dbReference type="EMBL" id="PEKT03000005">
    <property type="protein sequence ID" value="KAK8439105.1"/>
    <property type="molecule type" value="Genomic_DNA"/>
</dbReference>
<reference evidence="4" key="2">
    <citation type="submission" date="2017-11" db="EMBL/GenBank/DDBJ databases">
        <title>Candida auris genome assembly and annotation.</title>
        <authorList>
            <person name="Munoz J.F."/>
            <person name="Gade L.G."/>
            <person name="Chow N.A."/>
            <person name="Litvintseva A.P."/>
            <person name="Loparev V.N."/>
            <person name="Cuomo C.A."/>
        </authorList>
    </citation>
    <scope>NUCLEOTIDE SEQUENCE</scope>
    <source>
        <strain evidence="4">B8441</strain>
    </source>
</reference>
<dbReference type="VEuPathDB" id="FungiDB:QG37_07316"/>
<dbReference type="Pfam" id="PF13867">
    <property type="entry name" value="SAP30_Sin3_bdg"/>
    <property type="match status" value="1"/>
</dbReference>
<evidence type="ECO:0000259" key="2">
    <source>
        <dbReference type="Pfam" id="PF13867"/>
    </source>
</evidence>
<reference evidence="3 5" key="3">
    <citation type="journal article" date="2018" name="Nat. Commun.">
        <title>Genomic insights into multidrug-resistance, mating and virulence in Candida auris and related emerging species.</title>
        <authorList>
            <person name="Munoz J.F."/>
            <person name="Gade L."/>
            <person name="Chow N.A."/>
            <person name="Loparev V.N."/>
            <person name="Juieng P."/>
            <person name="Berkow E.L."/>
            <person name="Farrer R.A."/>
            <person name="Litvintseva A.P."/>
            <person name="Cuomo C.A."/>
        </authorList>
    </citation>
    <scope>GENOME REANNOTATION</scope>
    <source>
        <strain evidence="3 5">B8441</strain>
    </source>
</reference>
<dbReference type="InterPro" id="IPR025718">
    <property type="entry name" value="SAP30_Sin3-bd"/>
</dbReference>
<dbReference type="EMBL" id="PEKT02000009">
    <property type="protein sequence ID" value="PIS49669.1"/>
    <property type="molecule type" value="Genomic_DNA"/>
</dbReference>
<organism evidence="4">
    <name type="scientific">Candidozyma auris</name>
    <name type="common">Yeast</name>
    <name type="synonym">Candida auris</name>
    <dbReference type="NCBI Taxonomy" id="498019"/>
    <lineage>
        <taxon>Eukaryota</taxon>
        <taxon>Fungi</taxon>
        <taxon>Dikarya</taxon>
        <taxon>Ascomycota</taxon>
        <taxon>Saccharomycotina</taxon>
        <taxon>Pichiomycetes</taxon>
        <taxon>Metschnikowiaceae</taxon>
        <taxon>Candidozyma</taxon>
    </lineage>
</organism>
<evidence type="ECO:0000256" key="1">
    <source>
        <dbReference type="SAM" id="MobiDB-lite"/>
    </source>
</evidence>
<dbReference type="VEuPathDB" id="FungiDB:CJJ07_005209"/>
<evidence type="ECO:0000313" key="4">
    <source>
        <dbReference type="EMBL" id="PIS49669.1"/>
    </source>
</evidence>
<dbReference type="InterPro" id="IPR038291">
    <property type="entry name" value="SAP30_C_sf"/>
</dbReference>
<evidence type="ECO:0000313" key="3">
    <source>
        <dbReference type="EMBL" id="KAK8439105.1"/>
    </source>
</evidence>
<dbReference type="STRING" id="498019.A0A2H0ZGA6"/>
<comment type="caution">
    <text evidence="4">The sequence shown here is derived from an EMBL/GenBank/DDBJ whole genome shotgun (WGS) entry which is preliminary data.</text>
</comment>
<dbReference type="VEuPathDB" id="FungiDB:CJJ09_004707"/>
<name>A0A2H0ZGA6_CANAR</name>
<feature type="compositionally biased region" description="Basic and acidic residues" evidence="1">
    <location>
        <begin position="1"/>
        <end position="16"/>
    </location>
</feature>
<accession>A0A2H0ZGA6</accession>
<dbReference type="Gene3D" id="6.10.160.20">
    <property type="match status" value="1"/>
</dbReference>
<sequence length="153" mass="17328">MPPRTQIKEINSDADSKMLPTSRSANKARNAVAIAAQQEILSKHIHSNGPNDKPKIDALDFTTLNVSSLNKYNRKYALNLPAIRTLNEDILLSALGKKTYSSKRSTQEHKISKPEIASHCQKHFMASPCRENEIISNFLYKVKNEDKEFKLTF</sequence>
<dbReference type="VEuPathDB" id="FungiDB:B9J08_004694"/>
<dbReference type="AlphaFoldDB" id="A0A2H0ZGA6"/>
<reference evidence="4 5" key="1">
    <citation type="journal article" date="2017" name="Clin. Infect. Dis.">
        <title>Simultaneous emergence of multidrug-resistant Candida auris on 3 continents confirmed by whole-genome sequencing and epidemiological analyses.</title>
        <authorList>
            <person name="Lockhart S.R."/>
            <person name="Etienne K.A."/>
            <person name="Vallabhaneni S."/>
            <person name="Farooqi J."/>
            <person name="Chowdhary A."/>
            <person name="Govender N.P."/>
            <person name="Colombo A.L."/>
            <person name="Calvo B."/>
            <person name="Cuomo C.A."/>
            <person name="Desjardins C.A."/>
            <person name="Berkow E.L."/>
            <person name="Castanheira M."/>
            <person name="Magobo R.E."/>
            <person name="Jabeen K."/>
            <person name="Asghar R.J."/>
            <person name="Meis J.F."/>
            <person name="Jackson B."/>
            <person name="Chiller T."/>
            <person name="Litvintseva A.P."/>
        </authorList>
    </citation>
    <scope>NUCLEOTIDE SEQUENCE [LARGE SCALE GENOMIC DNA]</scope>
    <source>
        <strain evidence="4 5">B8441</strain>
    </source>
</reference>
<accession>A0A5Q7YLQ8</accession>
<gene>
    <name evidence="4" type="ORF">B9J08_004694</name>
    <name evidence="3" type="ORF">B9J08_04654</name>
</gene>
<dbReference type="Proteomes" id="UP000230249">
    <property type="component" value="Unassembled WGS sequence"/>
</dbReference>
<dbReference type="VEuPathDB" id="FungiDB:CJI97_004757"/>
<feature type="domain" description="Histone deacetylase complex subunit SAP30 Sin3 binding" evidence="2">
    <location>
        <begin position="108"/>
        <end position="143"/>
    </location>
</feature>
<proteinExistence type="predicted"/>
<keyword evidence="5" id="KW-1185">Reference proteome</keyword>
<evidence type="ECO:0000313" key="5">
    <source>
        <dbReference type="Proteomes" id="UP000230249"/>
    </source>
</evidence>
<protein>
    <recommendedName>
        <fullName evidence="2">Histone deacetylase complex subunit SAP30 Sin3 binding domain-containing protein</fullName>
    </recommendedName>
</protein>
<dbReference type="VEuPathDB" id="FungiDB:CJI96_0004457"/>
<reference evidence="3" key="4">
    <citation type="submission" date="2024-03" db="EMBL/GenBank/DDBJ databases">
        <title>Improved genome assembly of Candida auris strain B8441 and annotation of B11205.</title>
        <authorList>
            <person name="Cauldron N.C."/>
            <person name="Shea T."/>
            <person name="Cuomo C.A."/>
        </authorList>
    </citation>
    <scope>NUCLEOTIDE SEQUENCE</scope>
    <source>
        <strain evidence="3">B8441</strain>
    </source>
</reference>
<feature type="region of interest" description="Disordered" evidence="1">
    <location>
        <begin position="1"/>
        <end position="26"/>
    </location>
</feature>
<dbReference type="OMA" id="THITNNH"/>